<name>A0A550JHL6_9BACT</name>
<reference evidence="3 4" key="1">
    <citation type="submission" date="2019-07" db="EMBL/GenBank/DDBJ databases">
        <title>Insights of Desulfuromonas acetexigens electromicrobiology.</title>
        <authorList>
            <person name="Katuri K."/>
            <person name="Sapireddy V."/>
            <person name="Shaw D.R."/>
            <person name="Saikaly P."/>
        </authorList>
    </citation>
    <scope>NUCLEOTIDE SEQUENCE [LARGE SCALE GENOMIC DNA]</scope>
    <source>
        <strain evidence="3 4">2873</strain>
    </source>
</reference>
<evidence type="ECO:0000256" key="1">
    <source>
        <dbReference type="SAM" id="MobiDB-lite"/>
    </source>
</evidence>
<evidence type="ECO:0000259" key="2">
    <source>
        <dbReference type="Pfam" id="PF13699"/>
    </source>
</evidence>
<dbReference type="Proteomes" id="UP000317155">
    <property type="component" value="Unassembled WGS sequence"/>
</dbReference>
<dbReference type="AlphaFoldDB" id="A0A550JHL6"/>
<feature type="region of interest" description="Disordered" evidence="1">
    <location>
        <begin position="1"/>
        <end position="40"/>
    </location>
</feature>
<dbReference type="Pfam" id="PF13699">
    <property type="entry name" value="eCIS_core"/>
    <property type="match status" value="1"/>
</dbReference>
<feature type="region of interest" description="Disordered" evidence="1">
    <location>
        <begin position="80"/>
        <end position="106"/>
    </location>
</feature>
<proteinExistence type="predicted"/>
<evidence type="ECO:0000313" key="3">
    <source>
        <dbReference type="EMBL" id="TRO82673.1"/>
    </source>
</evidence>
<dbReference type="InterPro" id="IPR025295">
    <property type="entry name" value="eCIS_core_dom"/>
</dbReference>
<dbReference type="RefSeq" id="WP_092056885.1">
    <property type="nucleotide sequence ID" value="NZ_FOJJ01000023.1"/>
</dbReference>
<keyword evidence="4" id="KW-1185">Reference proteome</keyword>
<comment type="caution">
    <text evidence="3">The sequence shown here is derived from an EMBL/GenBank/DDBJ whole genome shotgun (WGS) entry which is preliminary data.</text>
</comment>
<feature type="domain" description="eCIS core" evidence="2">
    <location>
        <begin position="106"/>
        <end position="180"/>
    </location>
</feature>
<dbReference type="EMBL" id="VJVV01000003">
    <property type="protein sequence ID" value="TRO82673.1"/>
    <property type="molecule type" value="Genomic_DNA"/>
</dbReference>
<protein>
    <submittedName>
        <fullName evidence="3">DUF4157 domain-containing protein</fullName>
    </submittedName>
</protein>
<sequence>MKKREEQGLNRPKQRPVTTPVKETPARLHDLPGLMSGGGLSGEAAVRERLDRLAPPQGVSAALALQRAVGNRDIRRAMEKSAQGAENAASANLERSIETTRGGGKPLDDNLRGAMEQAFGHDLSAVRVHTGGEADRLSRSLGAEAFTTGSDIYFRDGQYRPETEGGKELLAHELTHVAQSGPVVQGRLTVGAPDDAYEREADETARRVVRHERQGPARYLRQPAAERLANRSRQIRRKLRFTGTAPHLARVMTLLNGGLFGYTVSTDAAGNLSIAANQDVGPPSEAQQALYNRLNTIVGDSHQVTIAVESGGAALGGSYATGTIDVADLEAFGRGEGLSAVAALIHEVEEQYRKQVSGQGYATAHAGALVAETEQSGATRGTERPISSSINPDGTVNAVIEVPYTYPDGRTVTLTITVSHNNITNVTRR</sequence>
<gene>
    <name evidence="3" type="ORF">FL622_05675</name>
</gene>
<organism evidence="3 4">
    <name type="scientific">Trichloromonas acetexigens</name>
    <dbReference type="NCBI Taxonomy" id="38815"/>
    <lineage>
        <taxon>Bacteria</taxon>
        <taxon>Pseudomonadati</taxon>
        <taxon>Thermodesulfobacteriota</taxon>
        <taxon>Desulfuromonadia</taxon>
        <taxon>Desulfuromonadales</taxon>
        <taxon>Trichloromonadaceae</taxon>
        <taxon>Trichloromonas</taxon>
    </lineage>
</organism>
<dbReference type="OrthoDB" id="5400814at2"/>
<accession>A0A550JHL6</accession>
<evidence type="ECO:0000313" key="4">
    <source>
        <dbReference type="Proteomes" id="UP000317155"/>
    </source>
</evidence>
<feature type="region of interest" description="Disordered" evidence="1">
    <location>
        <begin position="373"/>
        <end position="392"/>
    </location>
</feature>